<name>A0A0F9BHJ3_9ZZZZ</name>
<dbReference type="AlphaFoldDB" id="A0A0F9BHJ3"/>
<accession>A0A0F9BHJ3</accession>
<organism evidence="1">
    <name type="scientific">marine sediment metagenome</name>
    <dbReference type="NCBI Taxonomy" id="412755"/>
    <lineage>
        <taxon>unclassified sequences</taxon>
        <taxon>metagenomes</taxon>
        <taxon>ecological metagenomes</taxon>
    </lineage>
</organism>
<evidence type="ECO:0000313" key="1">
    <source>
        <dbReference type="EMBL" id="KKK83876.1"/>
    </source>
</evidence>
<proteinExistence type="predicted"/>
<reference evidence="1" key="1">
    <citation type="journal article" date="2015" name="Nature">
        <title>Complex archaea that bridge the gap between prokaryotes and eukaryotes.</title>
        <authorList>
            <person name="Spang A."/>
            <person name="Saw J.H."/>
            <person name="Jorgensen S.L."/>
            <person name="Zaremba-Niedzwiedzka K."/>
            <person name="Martijn J."/>
            <person name="Lind A.E."/>
            <person name="van Eijk R."/>
            <person name="Schleper C."/>
            <person name="Guy L."/>
            <person name="Ettema T.J."/>
        </authorList>
    </citation>
    <scope>NUCLEOTIDE SEQUENCE</scope>
</reference>
<sequence length="34" mass="3898">LDARDLELANIHGVNMTESKLKNLVIENHLLQKQ</sequence>
<evidence type="ECO:0008006" key="2">
    <source>
        <dbReference type="Google" id="ProtNLM"/>
    </source>
</evidence>
<protein>
    <recommendedName>
        <fullName evidence="2">Pentapeptide repeat-containing protein</fullName>
    </recommendedName>
</protein>
<gene>
    <name evidence="1" type="ORF">LCGC14_2789020</name>
</gene>
<comment type="caution">
    <text evidence="1">The sequence shown here is derived from an EMBL/GenBank/DDBJ whole genome shotgun (WGS) entry which is preliminary data.</text>
</comment>
<dbReference type="EMBL" id="LAZR01052030">
    <property type="protein sequence ID" value="KKK83876.1"/>
    <property type="molecule type" value="Genomic_DNA"/>
</dbReference>
<feature type="non-terminal residue" evidence="1">
    <location>
        <position position="1"/>
    </location>
</feature>